<reference evidence="5 6" key="1">
    <citation type="submission" date="2020-01" db="EMBL/GenBank/DDBJ databases">
        <title>Paenibacillus soybeanensis sp. nov. isolated from the nodules of soybean (Glycine max(L.) Merr).</title>
        <authorList>
            <person name="Wang H."/>
        </authorList>
    </citation>
    <scope>NUCLEOTIDE SEQUENCE [LARGE SCALE GENOMIC DNA]</scope>
    <source>
        <strain evidence="5 6">DSM 23054</strain>
    </source>
</reference>
<dbReference type="Proteomes" id="UP000558113">
    <property type="component" value="Unassembled WGS sequence"/>
</dbReference>
<sequence>MRVTITGACGFIGRTLISELEQRGHELLLVDRTRPEEATMFVPGGRVSAPFATEWPFELADIMDQAAMRRIAEQSEAIVHLAGIPSGLPEHGRETFHYNAGGTYVLLDAARLGGVSRFVAASSINAFGTFYWRIREQPIRYSHLPLTEAFPPEPQDPYSLSKLVNELTCASFHRAYGIQTTALRFGGVWSDDVYDRAMDQGLQPTAAWSDDLFTWVHVRDIAKGIRQALEAPEMPGYGAYTLNASDTSCPEPTMELIRSLRPDYLRALTSEIHGRDALISSAKARETFGFEPAYRLEG</sequence>
<feature type="domain" description="NAD-dependent epimerase/dehydratase" evidence="4">
    <location>
        <begin position="3"/>
        <end position="234"/>
    </location>
</feature>
<dbReference type="EMBL" id="JAAAMU010000001">
    <property type="protein sequence ID" value="NBC67573.1"/>
    <property type="molecule type" value="Genomic_DNA"/>
</dbReference>
<evidence type="ECO:0000256" key="1">
    <source>
        <dbReference type="ARBA" id="ARBA00007637"/>
    </source>
</evidence>
<dbReference type="PANTHER" id="PTHR43103:SF5">
    <property type="entry name" value="4-EPIMERASE, PUTATIVE (AFU_ORTHOLOGUE AFUA_7G00360)-RELATED"/>
    <property type="match status" value="1"/>
</dbReference>
<comment type="similarity">
    <text evidence="1">Belongs to the NAD(P)-dependent epimerase/dehydratase family.</text>
</comment>
<evidence type="ECO:0000256" key="3">
    <source>
        <dbReference type="ARBA" id="ARBA00023027"/>
    </source>
</evidence>
<dbReference type="Pfam" id="PF01370">
    <property type="entry name" value="Epimerase"/>
    <property type="match status" value="1"/>
</dbReference>
<accession>A0A7X4YJR6</accession>
<dbReference type="RefSeq" id="WP_161693502.1">
    <property type="nucleotide sequence ID" value="NZ_JAAAMU010000001.1"/>
</dbReference>
<evidence type="ECO:0000259" key="4">
    <source>
        <dbReference type="Pfam" id="PF01370"/>
    </source>
</evidence>
<keyword evidence="2" id="KW-0560">Oxidoreductase</keyword>
<organism evidence="5 6">
    <name type="scientific">Paenibacillus sacheonensis</name>
    <dbReference type="NCBI Taxonomy" id="742054"/>
    <lineage>
        <taxon>Bacteria</taxon>
        <taxon>Bacillati</taxon>
        <taxon>Bacillota</taxon>
        <taxon>Bacilli</taxon>
        <taxon>Bacillales</taxon>
        <taxon>Paenibacillaceae</taxon>
        <taxon>Paenibacillus</taxon>
    </lineage>
</organism>
<name>A0A7X4YJR6_9BACL</name>
<keyword evidence="6" id="KW-1185">Reference proteome</keyword>
<dbReference type="InterPro" id="IPR036291">
    <property type="entry name" value="NAD(P)-bd_dom_sf"/>
</dbReference>
<dbReference type="GO" id="GO:0016491">
    <property type="term" value="F:oxidoreductase activity"/>
    <property type="evidence" value="ECO:0007669"/>
    <property type="project" value="UniProtKB-KW"/>
</dbReference>
<proteinExistence type="inferred from homology"/>
<evidence type="ECO:0000256" key="2">
    <source>
        <dbReference type="ARBA" id="ARBA00023002"/>
    </source>
</evidence>
<keyword evidence="3" id="KW-0520">NAD</keyword>
<dbReference type="SUPFAM" id="SSF51735">
    <property type="entry name" value="NAD(P)-binding Rossmann-fold domains"/>
    <property type="match status" value="1"/>
</dbReference>
<gene>
    <name evidence="5" type="ORF">GT003_01010</name>
</gene>
<evidence type="ECO:0000313" key="6">
    <source>
        <dbReference type="Proteomes" id="UP000558113"/>
    </source>
</evidence>
<dbReference type="InterPro" id="IPR001509">
    <property type="entry name" value="Epimerase_deHydtase"/>
</dbReference>
<dbReference type="OrthoDB" id="9779902at2"/>
<dbReference type="Gene3D" id="3.40.50.720">
    <property type="entry name" value="NAD(P)-binding Rossmann-like Domain"/>
    <property type="match status" value="1"/>
</dbReference>
<comment type="caution">
    <text evidence="5">The sequence shown here is derived from an EMBL/GenBank/DDBJ whole genome shotgun (WGS) entry which is preliminary data.</text>
</comment>
<dbReference type="AlphaFoldDB" id="A0A7X4YJR6"/>
<dbReference type="PANTHER" id="PTHR43103">
    <property type="entry name" value="NUCLEOSIDE-DIPHOSPHATE-SUGAR EPIMERASE"/>
    <property type="match status" value="1"/>
</dbReference>
<protein>
    <submittedName>
        <fullName evidence="5">NAD-dependent epimerase/dehydratase family protein</fullName>
    </submittedName>
</protein>
<evidence type="ECO:0000313" key="5">
    <source>
        <dbReference type="EMBL" id="NBC67573.1"/>
    </source>
</evidence>
<dbReference type="CDD" id="cd08946">
    <property type="entry name" value="SDR_e"/>
    <property type="match status" value="1"/>
</dbReference>